<evidence type="ECO:0000256" key="1">
    <source>
        <dbReference type="SAM" id="MobiDB-lite"/>
    </source>
</evidence>
<evidence type="ECO:0008006" key="3">
    <source>
        <dbReference type="Google" id="ProtNLM"/>
    </source>
</evidence>
<reference evidence="2" key="1">
    <citation type="submission" date="2017-08" db="EMBL/GenBank/DDBJ databases">
        <title>Assembly of the North American Bullfrog Genome.</title>
        <authorList>
            <person name="Warren R.L."/>
            <person name="Vandervalk B.P."/>
            <person name="Kucuk E."/>
            <person name="Birol I."/>
            <person name="Helbing C."/>
            <person name="Pandoh P."/>
            <person name="Behsaz B."/>
            <person name="Mohamadi H."/>
            <person name="Chu J."/>
            <person name="Jackman S."/>
            <person name="Hammond S.A."/>
            <person name="Veldhoen N."/>
            <person name="Kirk H."/>
            <person name="Zhao Y."/>
            <person name="Coope R."/>
            <person name="Pleasance S."/>
            <person name="Moore R."/>
            <person name="Holt R."/>
        </authorList>
    </citation>
    <scope>NUCLEOTIDE SEQUENCE</scope>
    <source>
        <strain evidence="2">Bruno</strain>
        <tissue evidence="2">Liver</tissue>
    </source>
</reference>
<organism evidence="2">
    <name type="scientific">Aquarana catesbeiana</name>
    <name type="common">American bullfrog</name>
    <name type="synonym">Rana catesbeiana</name>
    <dbReference type="NCBI Taxonomy" id="8400"/>
    <lineage>
        <taxon>Eukaryota</taxon>
        <taxon>Metazoa</taxon>
        <taxon>Chordata</taxon>
        <taxon>Craniata</taxon>
        <taxon>Vertebrata</taxon>
        <taxon>Euteleostomi</taxon>
        <taxon>Amphibia</taxon>
        <taxon>Batrachia</taxon>
        <taxon>Anura</taxon>
        <taxon>Neobatrachia</taxon>
        <taxon>Ranoidea</taxon>
        <taxon>Ranidae</taxon>
        <taxon>Aquarana</taxon>
    </lineage>
</organism>
<accession>A0A2G9SAZ3</accession>
<sequence length="76" mass="8359">MRPLVSTQPSKKAATEQQPTGITESQTNVVVESGPVAYNHEDEEEEEEEEEEHCVSALELLGGNDYGCDLDDDDGY</sequence>
<feature type="region of interest" description="Disordered" evidence="1">
    <location>
        <begin position="1"/>
        <end position="24"/>
    </location>
</feature>
<dbReference type="EMBL" id="KV925656">
    <property type="protein sequence ID" value="PIO36611.1"/>
    <property type="molecule type" value="Genomic_DNA"/>
</dbReference>
<dbReference type="OrthoDB" id="511529at2759"/>
<protein>
    <recommendedName>
        <fullName evidence="3">Transcription factor IIIB 90 kDa subunit</fullName>
    </recommendedName>
</protein>
<proteinExistence type="predicted"/>
<dbReference type="AlphaFoldDB" id="A0A2G9SAZ3"/>
<gene>
    <name evidence="2" type="ORF">AB205_0096880</name>
</gene>
<name>A0A2G9SAZ3_AQUCT</name>
<evidence type="ECO:0000313" key="2">
    <source>
        <dbReference type="EMBL" id="PIO36611.1"/>
    </source>
</evidence>